<keyword evidence="3" id="KW-0963">Cytoplasm</keyword>
<organism evidence="7 8">
    <name type="scientific">Penicillium oxalicum (strain 114-2 / CGMCC 5302)</name>
    <name type="common">Penicillium decumbens</name>
    <dbReference type="NCBI Taxonomy" id="933388"/>
    <lineage>
        <taxon>Eukaryota</taxon>
        <taxon>Fungi</taxon>
        <taxon>Dikarya</taxon>
        <taxon>Ascomycota</taxon>
        <taxon>Pezizomycotina</taxon>
        <taxon>Eurotiomycetes</taxon>
        <taxon>Eurotiomycetidae</taxon>
        <taxon>Eurotiales</taxon>
        <taxon>Aspergillaceae</taxon>
        <taxon>Penicillium</taxon>
    </lineage>
</organism>
<keyword evidence="4" id="KW-0736">Signalosome</keyword>
<evidence type="ECO:0000256" key="3">
    <source>
        <dbReference type="ARBA" id="ARBA00022490"/>
    </source>
</evidence>
<dbReference type="GO" id="GO:0000338">
    <property type="term" value="P:protein deneddylation"/>
    <property type="evidence" value="ECO:0007669"/>
    <property type="project" value="InterPro"/>
</dbReference>
<dbReference type="GO" id="GO:0008180">
    <property type="term" value="C:COP9 signalosome"/>
    <property type="evidence" value="ECO:0007669"/>
    <property type="project" value="UniProtKB-KW"/>
</dbReference>
<dbReference type="PANTHER" id="PTHR13339:SF0">
    <property type="entry name" value="COP9 SIGNALOSOME COMPLEX SUBUNIT 8"/>
    <property type="match status" value="1"/>
</dbReference>
<evidence type="ECO:0000256" key="2">
    <source>
        <dbReference type="ARBA" id="ARBA00004496"/>
    </source>
</evidence>
<name>S7Z625_PENO1</name>
<comment type="subcellular location">
    <subcellularLocation>
        <location evidence="2">Cytoplasm</location>
    </subcellularLocation>
    <subcellularLocation>
        <location evidence="1">Nucleus</location>
    </subcellularLocation>
</comment>
<dbReference type="InterPro" id="IPR033205">
    <property type="entry name" value="COP9_CSN8"/>
</dbReference>
<dbReference type="InterPro" id="IPR033464">
    <property type="entry name" value="CSN8_PSD8_EIF3K"/>
</dbReference>
<feature type="domain" description="CSN8/PSMD8/EIF3K" evidence="6">
    <location>
        <begin position="56"/>
        <end position="195"/>
    </location>
</feature>
<dbReference type="OrthoDB" id="5351233at2759"/>
<protein>
    <recommendedName>
        <fullName evidence="6">CSN8/PSMD8/EIF3K domain-containing protein</fullName>
    </recommendedName>
</protein>
<proteinExistence type="predicted"/>
<keyword evidence="8" id="KW-1185">Reference proteome</keyword>
<dbReference type="HOGENOM" id="CLU_108986_0_0_1"/>
<dbReference type="STRING" id="933388.S7Z625"/>
<evidence type="ECO:0000313" key="8">
    <source>
        <dbReference type="Proteomes" id="UP000019376"/>
    </source>
</evidence>
<dbReference type="Pfam" id="PF10075">
    <property type="entry name" value="CSN8_PSD8_EIF3K"/>
    <property type="match status" value="1"/>
</dbReference>
<evidence type="ECO:0000256" key="5">
    <source>
        <dbReference type="ARBA" id="ARBA00023242"/>
    </source>
</evidence>
<dbReference type="EMBL" id="KB644408">
    <property type="protein sequence ID" value="EPS25980.1"/>
    <property type="molecule type" value="Genomic_DNA"/>
</dbReference>
<evidence type="ECO:0000259" key="6">
    <source>
        <dbReference type="Pfam" id="PF10075"/>
    </source>
</evidence>
<evidence type="ECO:0000313" key="7">
    <source>
        <dbReference type="EMBL" id="EPS25980.1"/>
    </source>
</evidence>
<dbReference type="GO" id="GO:0005737">
    <property type="term" value="C:cytoplasm"/>
    <property type="evidence" value="ECO:0007669"/>
    <property type="project" value="UniProtKB-SubCell"/>
</dbReference>
<reference evidence="7 8" key="1">
    <citation type="journal article" date="2013" name="PLoS ONE">
        <title>Genomic and secretomic analyses reveal unique features of the lignocellulolytic enzyme system of Penicillium decumbens.</title>
        <authorList>
            <person name="Liu G."/>
            <person name="Zhang L."/>
            <person name="Wei X."/>
            <person name="Zou G."/>
            <person name="Qin Y."/>
            <person name="Ma L."/>
            <person name="Li J."/>
            <person name="Zheng H."/>
            <person name="Wang S."/>
            <person name="Wang C."/>
            <person name="Xun L."/>
            <person name="Zhao G.-P."/>
            <person name="Zhou Z."/>
            <person name="Qu Y."/>
        </authorList>
    </citation>
    <scope>NUCLEOTIDE SEQUENCE [LARGE SCALE GENOMIC DNA]</scope>
    <source>
        <strain evidence="8">114-2 / CGMCC 5302</strain>
    </source>
</reference>
<dbReference type="GO" id="GO:0010387">
    <property type="term" value="P:COP9 signalosome assembly"/>
    <property type="evidence" value="ECO:0007669"/>
    <property type="project" value="InterPro"/>
</dbReference>
<dbReference type="PhylomeDB" id="S7Z625"/>
<dbReference type="Proteomes" id="UP000019376">
    <property type="component" value="Unassembled WGS sequence"/>
</dbReference>
<evidence type="ECO:0000256" key="4">
    <source>
        <dbReference type="ARBA" id="ARBA00022790"/>
    </source>
</evidence>
<gene>
    <name evidence="7" type="ORF">PDE_00916</name>
</gene>
<sequence>MELPPLTLNQLSTVAASNLPPSQLYEVLSRYEIEAALLASVSTNAGSGGEHNELLSVFYSSFFFAHLLTNQLSEARALTQRVPDALRNSDTSTQNCLTLLRALWQTQHGQVYQILREIPWPQAIRPLIRRFDGFFQDETLIAVSKSYEAIRPDVAASYLGLDPQALESGESSVISKFTSCGWKWDSTAKLLFPSPIVVQTEAQHSTNAFFDTMALLGKRD</sequence>
<dbReference type="AlphaFoldDB" id="S7Z625"/>
<accession>S7Z625</accession>
<dbReference type="PANTHER" id="PTHR13339">
    <property type="entry name" value="COP9 SIGNALOSOME COMPLEX SUBUNIT 8"/>
    <property type="match status" value="1"/>
</dbReference>
<dbReference type="eggNOG" id="ENOG502SG50">
    <property type="taxonomic scope" value="Eukaryota"/>
</dbReference>
<evidence type="ECO:0000256" key="1">
    <source>
        <dbReference type="ARBA" id="ARBA00004123"/>
    </source>
</evidence>
<keyword evidence="5" id="KW-0539">Nucleus</keyword>